<protein>
    <recommendedName>
        <fullName evidence="4">Fimbrial protein</fullName>
    </recommendedName>
</protein>
<dbReference type="RefSeq" id="WP_181286554.1">
    <property type="nucleotide sequence ID" value="NZ_VDLV01000002.1"/>
</dbReference>
<organism evidence="2 3">
    <name type="scientific">Pseudomonas brassicacearum subsp. neoaurantiaca</name>
    <dbReference type="NCBI Taxonomy" id="494916"/>
    <lineage>
        <taxon>Bacteria</taxon>
        <taxon>Pseudomonadati</taxon>
        <taxon>Pseudomonadota</taxon>
        <taxon>Gammaproteobacteria</taxon>
        <taxon>Pseudomonadales</taxon>
        <taxon>Pseudomonadaceae</taxon>
        <taxon>Pseudomonas</taxon>
    </lineage>
</organism>
<accession>A0A7V8UBE9</accession>
<gene>
    <name evidence="2" type="ORF">FHK92_01960</name>
</gene>
<evidence type="ECO:0000313" key="3">
    <source>
        <dbReference type="Proteomes" id="UP000572407"/>
    </source>
</evidence>
<evidence type="ECO:0000313" key="2">
    <source>
        <dbReference type="EMBL" id="MBA1376598.1"/>
    </source>
</evidence>
<sequence length="418" mass="45795">MKFLSLAGRSVLATLLLACTPAASALSQDITAVFRPDPSSAMNNKFINITPVWGYCRDNPGQCANLGVYSHVARINFTSSRPIQPNHSDVRQGAMFSLPGDWRTVQIVDSATGKSEEVSIRIAGVGGVYRLSVSPIELVGQDVGLALAHQMLWGSHWGRPPQPCINGGNPGGSYFGYTGFGFFWHTPQQDFTCAKGARYLIPDLRYQSFTYTYELRTPDPLKMLSGRYTGSLTYSVGPRQDFDLGDVMLPDDSALTLNFNFEVDHAFRVEVPPGGNRVELVPKEGWQSWLTTGSKPTRLFRDQTFHISASSYFKMRLECQYISGNTCAIAETGSGHAVPVDVSVSLPEGLTDAIGQPVNRRRLLLDGSGTELFKPSFFVNRQQGILHFEVDGRGVGEMLDSGAKAYTGNVTVIWDSEV</sequence>
<proteinExistence type="predicted"/>
<keyword evidence="1" id="KW-0732">Signal</keyword>
<dbReference type="AlphaFoldDB" id="A0A7V8UBE9"/>
<evidence type="ECO:0000256" key="1">
    <source>
        <dbReference type="SAM" id="SignalP"/>
    </source>
</evidence>
<feature type="chain" id="PRO_5031045579" description="Fimbrial protein" evidence="1">
    <location>
        <begin position="26"/>
        <end position="418"/>
    </location>
</feature>
<evidence type="ECO:0008006" key="4">
    <source>
        <dbReference type="Google" id="ProtNLM"/>
    </source>
</evidence>
<feature type="signal peptide" evidence="1">
    <location>
        <begin position="1"/>
        <end position="25"/>
    </location>
</feature>
<dbReference type="Proteomes" id="UP000572407">
    <property type="component" value="Unassembled WGS sequence"/>
</dbReference>
<comment type="caution">
    <text evidence="2">The sequence shown here is derived from an EMBL/GenBank/DDBJ whole genome shotgun (WGS) entry which is preliminary data.</text>
</comment>
<name>A0A7V8UBE9_9PSED</name>
<reference evidence="2 3" key="1">
    <citation type="submission" date="2019-06" db="EMBL/GenBank/DDBJ databases">
        <title>Analysis of the biodiversity of Brassica napus bacterial endophytes for the selection of potential efficient biofertilizers for rapeseed crops.</title>
        <authorList>
            <person name="Jimenez-Gomez A."/>
            <person name="Saati-Santamaria Z."/>
            <person name="Menendez E."/>
            <person name="Rivas R."/>
            <person name="Mateos P.F."/>
            <person name="Velazquez E."/>
            <person name="Garcia-Fraile P."/>
        </authorList>
    </citation>
    <scope>NUCLEOTIDE SEQUENCE [LARGE SCALE GENOMIC DNA]</scope>
    <source>
        <strain evidence="2 3">CDVBN10</strain>
    </source>
</reference>
<dbReference type="EMBL" id="VDLV01000002">
    <property type="protein sequence ID" value="MBA1376598.1"/>
    <property type="molecule type" value="Genomic_DNA"/>
</dbReference>